<dbReference type="HOGENOM" id="CLU_1992406_0_0_1"/>
<dbReference type="Proteomes" id="UP000016936">
    <property type="component" value="Unassembled WGS sequence"/>
</dbReference>
<evidence type="ECO:0000313" key="3">
    <source>
        <dbReference type="Proteomes" id="UP000016936"/>
    </source>
</evidence>
<evidence type="ECO:0000313" key="2">
    <source>
        <dbReference type="EMBL" id="EMD90679.1"/>
    </source>
</evidence>
<organism evidence="2 3">
    <name type="scientific">Cochliobolus heterostrophus (strain C5 / ATCC 48332 / race O)</name>
    <name type="common">Southern corn leaf blight fungus</name>
    <name type="synonym">Bipolaris maydis</name>
    <dbReference type="NCBI Taxonomy" id="701091"/>
    <lineage>
        <taxon>Eukaryota</taxon>
        <taxon>Fungi</taxon>
        <taxon>Dikarya</taxon>
        <taxon>Ascomycota</taxon>
        <taxon>Pezizomycotina</taxon>
        <taxon>Dothideomycetes</taxon>
        <taxon>Pleosporomycetidae</taxon>
        <taxon>Pleosporales</taxon>
        <taxon>Pleosporineae</taxon>
        <taxon>Pleosporaceae</taxon>
        <taxon>Bipolaris</taxon>
    </lineage>
</organism>
<reference evidence="2 3" key="1">
    <citation type="journal article" date="2012" name="PLoS Pathog.">
        <title>Diverse lifestyles and strategies of plant pathogenesis encoded in the genomes of eighteen Dothideomycetes fungi.</title>
        <authorList>
            <person name="Ohm R.A."/>
            <person name="Feau N."/>
            <person name="Henrissat B."/>
            <person name="Schoch C.L."/>
            <person name="Horwitz B.A."/>
            <person name="Barry K.W."/>
            <person name="Condon B.J."/>
            <person name="Copeland A.C."/>
            <person name="Dhillon B."/>
            <person name="Glaser F."/>
            <person name="Hesse C.N."/>
            <person name="Kosti I."/>
            <person name="LaButti K."/>
            <person name="Lindquist E.A."/>
            <person name="Lucas S."/>
            <person name="Salamov A.A."/>
            <person name="Bradshaw R.E."/>
            <person name="Ciuffetti L."/>
            <person name="Hamelin R.C."/>
            <person name="Kema G.H.J."/>
            <person name="Lawrence C."/>
            <person name="Scott J.A."/>
            <person name="Spatafora J.W."/>
            <person name="Turgeon B.G."/>
            <person name="de Wit P.J.G.M."/>
            <person name="Zhong S."/>
            <person name="Goodwin S.B."/>
            <person name="Grigoriev I.V."/>
        </authorList>
    </citation>
    <scope>NUCLEOTIDE SEQUENCE [LARGE SCALE GENOMIC DNA]</scope>
    <source>
        <strain evidence="3">C5 / ATCC 48332 / race O</strain>
    </source>
</reference>
<feature type="compositionally biased region" description="Polar residues" evidence="1">
    <location>
        <begin position="74"/>
        <end position="83"/>
    </location>
</feature>
<feature type="region of interest" description="Disordered" evidence="1">
    <location>
        <begin position="57"/>
        <end position="83"/>
    </location>
</feature>
<proteinExistence type="predicted"/>
<protein>
    <submittedName>
        <fullName evidence="2">Uncharacterized protein</fullName>
    </submittedName>
</protein>
<dbReference type="EMBL" id="KB445578">
    <property type="protein sequence ID" value="EMD90679.1"/>
    <property type="molecule type" value="Genomic_DNA"/>
</dbReference>
<keyword evidence="3" id="KW-1185">Reference proteome</keyword>
<feature type="compositionally biased region" description="Basic and acidic residues" evidence="1">
    <location>
        <begin position="58"/>
        <end position="73"/>
    </location>
</feature>
<accession>M2TVW7</accession>
<feature type="region of interest" description="Disordered" evidence="1">
    <location>
        <begin position="1"/>
        <end position="34"/>
    </location>
</feature>
<evidence type="ECO:0000256" key="1">
    <source>
        <dbReference type="SAM" id="MobiDB-lite"/>
    </source>
</evidence>
<gene>
    <name evidence="2" type="ORF">COCHEDRAFT_1215635</name>
</gene>
<reference evidence="3" key="2">
    <citation type="journal article" date="2013" name="PLoS Genet.">
        <title>Comparative genome structure, secondary metabolite, and effector coding capacity across Cochliobolus pathogens.</title>
        <authorList>
            <person name="Condon B.J."/>
            <person name="Leng Y."/>
            <person name="Wu D."/>
            <person name="Bushley K.E."/>
            <person name="Ohm R.A."/>
            <person name="Otillar R."/>
            <person name="Martin J."/>
            <person name="Schackwitz W."/>
            <person name="Grimwood J."/>
            <person name="MohdZainudin N."/>
            <person name="Xue C."/>
            <person name="Wang R."/>
            <person name="Manning V.A."/>
            <person name="Dhillon B."/>
            <person name="Tu Z.J."/>
            <person name="Steffenson B.J."/>
            <person name="Salamov A."/>
            <person name="Sun H."/>
            <person name="Lowry S."/>
            <person name="LaButti K."/>
            <person name="Han J."/>
            <person name="Copeland A."/>
            <person name="Lindquist E."/>
            <person name="Barry K."/>
            <person name="Schmutz J."/>
            <person name="Baker S.E."/>
            <person name="Ciuffetti L.M."/>
            <person name="Grigoriev I.V."/>
            <person name="Zhong S."/>
            <person name="Turgeon B.G."/>
        </authorList>
    </citation>
    <scope>NUCLEOTIDE SEQUENCE [LARGE SCALE GENOMIC DNA]</scope>
    <source>
        <strain evidence="3">C5 / ATCC 48332 / race O</strain>
    </source>
</reference>
<sequence>MSAETASVEPQVASSSPRRLARTQAGLSSPKDQGGWHFIRVNFHTWQVFDTATQSPRVPDERSFADTSGRAEELQNSATPFHNYNTNRGRLPHGAHETAVIQDYQGFKQPHNFGRIPTIIATSLS</sequence>
<dbReference type="AlphaFoldDB" id="M2TVW7"/>
<name>M2TVW7_COCH5</name>